<proteinExistence type="predicted"/>
<sequence length="119" mass="13579">MTEDRVRVLRVLEYEGPREWVEKSLAQRSVKGEKRIEYSLPQRVNAVIRESIIGETPVVLQVKKPSPLYYVSGIPGEAPILIDEPKPCCRFPSYTRCIWPECRSLSGKCGVAEKCVRMV</sequence>
<dbReference type="AlphaFoldDB" id="A0A0F9DUN4"/>
<organism evidence="1">
    <name type="scientific">marine sediment metagenome</name>
    <dbReference type="NCBI Taxonomy" id="412755"/>
    <lineage>
        <taxon>unclassified sequences</taxon>
        <taxon>metagenomes</taxon>
        <taxon>ecological metagenomes</taxon>
    </lineage>
</organism>
<gene>
    <name evidence="1" type="ORF">LCGC14_2153880</name>
</gene>
<accession>A0A0F9DUN4</accession>
<dbReference type="EMBL" id="LAZR01027498">
    <property type="protein sequence ID" value="KKL65548.1"/>
    <property type="molecule type" value="Genomic_DNA"/>
</dbReference>
<name>A0A0F9DUN4_9ZZZZ</name>
<comment type="caution">
    <text evidence="1">The sequence shown here is derived from an EMBL/GenBank/DDBJ whole genome shotgun (WGS) entry which is preliminary data.</text>
</comment>
<evidence type="ECO:0000313" key="1">
    <source>
        <dbReference type="EMBL" id="KKL65548.1"/>
    </source>
</evidence>
<protein>
    <submittedName>
        <fullName evidence="1">Uncharacterized protein</fullName>
    </submittedName>
</protein>
<reference evidence="1" key="1">
    <citation type="journal article" date="2015" name="Nature">
        <title>Complex archaea that bridge the gap between prokaryotes and eukaryotes.</title>
        <authorList>
            <person name="Spang A."/>
            <person name="Saw J.H."/>
            <person name="Jorgensen S.L."/>
            <person name="Zaremba-Niedzwiedzka K."/>
            <person name="Martijn J."/>
            <person name="Lind A.E."/>
            <person name="van Eijk R."/>
            <person name="Schleper C."/>
            <person name="Guy L."/>
            <person name="Ettema T.J."/>
        </authorList>
    </citation>
    <scope>NUCLEOTIDE SEQUENCE</scope>
</reference>